<evidence type="ECO:0000256" key="1">
    <source>
        <dbReference type="SAM" id="MobiDB-lite"/>
    </source>
</evidence>
<evidence type="ECO:0000313" key="3">
    <source>
        <dbReference type="Proteomes" id="UP000597762"/>
    </source>
</evidence>
<accession>A0A812EUW8</accession>
<feature type="compositionally biased region" description="Basic residues" evidence="1">
    <location>
        <begin position="1"/>
        <end position="10"/>
    </location>
</feature>
<dbReference type="EMBL" id="CAHIKZ030005631">
    <property type="protein sequence ID" value="CAE1332299.1"/>
    <property type="molecule type" value="Genomic_DNA"/>
</dbReference>
<sequence length="198" mass="22131">MHPASRKKQKNPLLRHNSEDDEMRFSGLHGKHDIPSKSFKMLQNLTVNDSQDDASSQDDDSGQVGNYCEASIRYKGKHIPSPSFRVLQNWADHDTEPTPVRKSKPKPKPSTVDEEEEKTDGPSEVRYSGGHIPSRVFKVLQMSVAGSEPVEATSSANQSEDDDKPVRSQPRQSRSMRIIQKSKIPPQESAAEMGCTDF</sequence>
<dbReference type="OrthoDB" id="6107953at2759"/>
<proteinExistence type="predicted"/>
<keyword evidence="3" id="KW-1185">Reference proteome</keyword>
<evidence type="ECO:0000313" key="2">
    <source>
        <dbReference type="EMBL" id="CAE1332299.1"/>
    </source>
</evidence>
<reference evidence="2" key="1">
    <citation type="submission" date="2021-01" db="EMBL/GenBank/DDBJ databases">
        <authorList>
            <person name="Li R."/>
            <person name="Bekaert M."/>
        </authorList>
    </citation>
    <scope>NUCLEOTIDE SEQUENCE</scope>
    <source>
        <strain evidence="2">Farmed</strain>
    </source>
</reference>
<feature type="compositionally biased region" description="Acidic residues" evidence="1">
    <location>
        <begin position="50"/>
        <end position="61"/>
    </location>
</feature>
<protein>
    <submittedName>
        <fullName evidence="2">Uncharacterized protein</fullName>
    </submittedName>
</protein>
<comment type="caution">
    <text evidence="2">The sequence shown here is derived from an EMBL/GenBank/DDBJ whole genome shotgun (WGS) entry which is preliminary data.</text>
</comment>
<organism evidence="2 3">
    <name type="scientific">Acanthosepion pharaonis</name>
    <name type="common">Pharaoh cuttlefish</name>
    <name type="synonym">Sepia pharaonis</name>
    <dbReference type="NCBI Taxonomy" id="158019"/>
    <lineage>
        <taxon>Eukaryota</taxon>
        <taxon>Metazoa</taxon>
        <taxon>Spiralia</taxon>
        <taxon>Lophotrochozoa</taxon>
        <taxon>Mollusca</taxon>
        <taxon>Cephalopoda</taxon>
        <taxon>Coleoidea</taxon>
        <taxon>Decapodiformes</taxon>
        <taxon>Sepiida</taxon>
        <taxon>Sepiina</taxon>
        <taxon>Sepiidae</taxon>
        <taxon>Acanthosepion</taxon>
    </lineage>
</organism>
<feature type="region of interest" description="Disordered" evidence="1">
    <location>
        <begin position="145"/>
        <end position="198"/>
    </location>
</feature>
<name>A0A812EUW8_ACAPH</name>
<feature type="region of interest" description="Disordered" evidence="1">
    <location>
        <begin position="1"/>
        <end position="131"/>
    </location>
</feature>
<dbReference type="AlphaFoldDB" id="A0A812EUW8"/>
<dbReference type="Proteomes" id="UP000597762">
    <property type="component" value="Unassembled WGS sequence"/>
</dbReference>
<gene>
    <name evidence="2" type="ORF">SPHA_81351</name>
</gene>